<dbReference type="KEGG" id="acan:ACA1_086300"/>
<dbReference type="CDD" id="cd07987">
    <property type="entry name" value="LPLAT_MGAT-like"/>
    <property type="match status" value="1"/>
</dbReference>
<comment type="subcellular location">
    <subcellularLocation>
        <location evidence="1 14">Endoplasmic reticulum membrane</location>
        <topology evidence="1 14">Multi-pass membrane protein</topology>
    </subcellularLocation>
</comment>
<dbReference type="STRING" id="1257118.L8HFT3"/>
<dbReference type="VEuPathDB" id="AmoebaDB:ACA1_086300"/>
<accession>L8HFT3</accession>
<evidence type="ECO:0000256" key="1">
    <source>
        <dbReference type="ARBA" id="ARBA00004477"/>
    </source>
</evidence>
<keyword evidence="5" id="KW-0444">Lipid biosynthesis</keyword>
<name>L8HFT3_ACACF</name>
<comment type="similarity">
    <text evidence="4 14">Belongs to the diacylglycerol acyltransferase family.</text>
</comment>
<evidence type="ECO:0000256" key="14">
    <source>
        <dbReference type="RuleBase" id="RU367023"/>
    </source>
</evidence>
<dbReference type="EMBL" id="KB007826">
    <property type="protein sequence ID" value="ELR24399.1"/>
    <property type="molecule type" value="Genomic_DNA"/>
</dbReference>
<keyword evidence="10 14" id="KW-1133">Transmembrane helix</keyword>
<keyword evidence="11" id="KW-0443">Lipid metabolism</keyword>
<feature type="transmembrane region" description="Helical" evidence="14">
    <location>
        <begin position="12"/>
        <end position="33"/>
    </location>
</feature>
<dbReference type="PANTHER" id="PTHR12317">
    <property type="entry name" value="DIACYLGLYCEROL O-ACYLTRANSFERASE"/>
    <property type="match status" value="1"/>
</dbReference>
<evidence type="ECO:0000256" key="8">
    <source>
        <dbReference type="ARBA" id="ARBA00022798"/>
    </source>
</evidence>
<dbReference type="OMA" id="IMGVACT"/>
<dbReference type="EC" id="2.3.1.-" evidence="14"/>
<evidence type="ECO:0000256" key="10">
    <source>
        <dbReference type="ARBA" id="ARBA00022989"/>
    </source>
</evidence>
<evidence type="ECO:0000256" key="4">
    <source>
        <dbReference type="ARBA" id="ARBA00005420"/>
    </source>
</evidence>
<keyword evidence="9 14" id="KW-0256">Endoplasmic reticulum</keyword>
<evidence type="ECO:0000256" key="3">
    <source>
        <dbReference type="ARBA" id="ARBA00005189"/>
    </source>
</evidence>
<comment type="pathway">
    <text evidence="2">Glycerolipid metabolism; triacylglycerol biosynthesis.</text>
</comment>
<dbReference type="Proteomes" id="UP000011083">
    <property type="component" value="Unassembled WGS sequence"/>
</dbReference>
<evidence type="ECO:0000313" key="16">
    <source>
        <dbReference type="Proteomes" id="UP000011083"/>
    </source>
</evidence>
<evidence type="ECO:0000313" key="15">
    <source>
        <dbReference type="EMBL" id="ELR24399.1"/>
    </source>
</evidence>
<keyword evidence="13 15" id="KW-0012">Acyltransferase</keyword>
<keyword evidence="8" id="KW-0319">Glycerol metabolism</keyword>
<evidence type="ECO:0000256" key="12">
    <source>
        <dbReference type="ARBA" id="ARBA00023136"/>
    </source>
</evidence>
<evidence type="ECO:0000256" key="5">
    <source>
        <dbReference type="ARBA" id="ARBA00022516"/>
    </source>
</evidence>
<feature type="transmembrane region" description="Helical" evidence="14">
    <location>
        <begin position="241"/>
        <end position="259"/>
    </location>
</feature>
<evidence type="ECO:0000256" key="11">
    <source>
        <dbReference type="ARBA" id="ARBA00023098"/>
    </source>
</evidence>
<dbReference type="RefSeq" id="XP_004354544.1">
    <property type="nucleotide sequence ID" value="XM_004354492.1"/>
</dbReference>
<dbReference type="GO" id="GO:0019432">
    <property type="term" value="P:triglyceride biosynthetic process"/>
    <property type="evidence" value="ECO:0007669"/>
    <property type="project" value="TreeGrafter"/>
</dbReference>
<dbReference type="GO" id="GO:0004144">
    <property type="term" value="F:diacylglycerol O-acyltransferase activity"/>
    <property type="evidence" value="ECO:0007669"/>
    <property type="project" value="TreeGrafter"/>
</dbReference>
<evidence type="ECO:0000256" key="6">
    <source>
        <dbReference type="ARBA" id="ARBA00022679"/>
    </source>
</evidence>
<sequence length="315" mass="35882">MSGRGWVRDAVALTLLNGCYVVGPLVLVGLPVWLLFTPWWWLGVGLITAYLYLSFDGSERRLGKPWRWFHDHAVFRYLFDYFPCSVVKTAELDPSNVYVLAVHPHGTLALNRAIFCFNKQDRWNKQFPGIETRDLVASSAFKIPFIRDLWLWTSCVDASKPVAANVLRHHLSVLVYPGGEAEQIRTEYGKENIHLKSRKGFVRLAMEEGAHLVPIYVFGETSLYKTYSWGMRWRMWVSKRFRVAVVLFMGRFLAAPYAVPLTAVVGEPIIPVTKTDNPSAEAVDALHERYVAALSALFEKHKAAHGYADRTLHID</sequence>
<reference evidence="15 16" key="1">
    <citation type="journal article" date="2013" name="Genome Biol.">
        <title>Genome of Acanthamoeba castellanii highlights extensive lateral gene transfer and early evolution of tyrosine kinase signaling.</title>
        <authorList>
            <person name="Clarke M."/>
            <person name="Lohan A.J."/>
            <person name="Liu B."/>
            <person name="Lagkouvardos I."/>
            <person name="Roy S."/>
            <person name="Zafar N."/>
            <person name="Bertelli C."/>
            <person name="Schilde C."/>
            <person name="Kianianmomeni A."/>
            <person name="Burglin T.R."/>
            <person name="Frech C."/>
            <person name="Turcotte B."/>
            <person name="Kopec K.O."/>
            <person name="Synnott J.M."/>
            <person name="Choo C."/>
            <person name="Paponov I."/>
            <person name="Finkler A."/>
            <person name="Soon Heng Tan C."/>
            <person name="Hutchins A.P."/>
            <person name="Weinmeier T."/>
            <person name="Rattei T."/>
            <person name="Chu J.S."/>
            <person name="Gimenez G."/>
            <person name="Irimia M."/>
            <person name="Rigden D.J."/>
            <person name="Fitzpatrick D.A."/>
            <person name="Lorenzo-Morales J."/>
            <person name="Bateman A."/>
            <person name="Chiu C.H."/>
            <person name="Tang P."/>
            <person name="Hegemann P."/>
            <person name="Fromm H."/>
            <person name="Raoult D."/>
            <person name="Greub G."/>
            <person name="Miranda-Saavedra D."/>
            <person name="Chen N."/>
            <person name="Nash P."/>
            <person name="Ginger M.L."/>
            <person name="Horn M."/>
            <person name="Schaap P."/>
            <person name="Caler L."/>
            <person name="Loftus B."/>
        </authorList>
    </citation>
    <scope>NUCLEOTIDE SEQUENCE [LARGE SCALE GENOMIC DNA]</scope>
    <source>
        <strain evidence="15 16">Neff</strain>
    </source>
</reference>
<proteinExistence type="inferred from homology"/>
<keyword evidence="7 14" id="KW-0812">Transmembrane</keyword>
<keyword evidence="16" id="KW-1185">Reference proteome</keyword>
<gene>
    <name evidence="15" type="ORF">ACA1_086300</name>
</gene>
<evidence type="ECO:0000256" key="7">
    <source>
        <dbReference type="ARBA" id="ARBA00022692"/>
    </source>
</evidence>
<dbReference type="GeneID" id="14925422"/>
<comment type="pathway">
    <text evidence="3">Lipid metabolism.</text>
</comment>
<feature type="transmembrane region" description="Helical" evidence="14">
    <location>
        <begin position="39"/>
        <end position="55"/>
    </location>
</feature>
<dbReference type="Pfam" id="PF03982">
    <property type="entry name" value="DAGAT"/>
    <property type="match status" value="1"/>
</dbReference>
<keyword evidence="12 14" id="KW-0472">Membrane</keyword>
<dbReference type="OrthoDB" id="264532at2759"/>
<evidence type="ECO:0000256" key="2">
    <source>
        <dbReference type="ARBA" id="ARBA00004771"/>
    </source>
</evidence>
<evidence type="ECO:0000256" key="13">
    <source>
        <dbReference type="ARBA" id="ARBA00023315"/>
    </source>
</evidence>
<dbReference type="PANTHER" id="PTHR12317:SF0">
    <property type="entry name" value="ACYLTRANSFERASE"/>
    <property type="match status" value="1"/>
</dbReference>
<organism evidence="15 16">
    <name type="scientific">Acanthamoeba castellanii (strain ATCC 30010 / Neff)</name>
    <dbReference type="NCBI Taxonomy" id="1257118"/>
    <lineage>
        <taxon>Eukaryota</taxon>
        <taxon>Amoebozoa</taxon>
        <taxon>Discosea</taxon>
        <taxon>Longamoebia</taxon>
        <taxon>Centramoebida</taxon>
        <taxon>Acanthamoebidae</taxon>
        <taxon>Acanthamoeba</taxon>
    </lineage>
</organism>
<evidence type="ECO:0000256" key="9">
    <source>
        <dbReference type="ARBA" id="ARBA00022824"/>
    </source>
</evidence>
<protein>
    <recommendedName>
        <fullName evidence="14">Acyltransferase</fullName>
        <ecNumber evidence="14">2.3.1.-</ecNumber>
    </recommendedName>
</protein>
<dbReference type="AlphaFoldDB" id="L8HFT3"/>
<dbReference type="InterPro" id="IPR007130">
    <property type="entry name" value="DAGAT"/>
</dbReference>
<dbReference type="GO" id="GO:0005789">
    <property type="term" value="C:endoplasmic reticulum membrane"/>
    <property type="evidence" value="ECO:0007669"/>
    <property type="project" value="UniProtKB-SubCell"/>
</dbReference>
<dbReference type="GO" id="GO:0006071">
    <property type="term" value="P:glycerol metabolic process"/>
    <property type="evidence" value="ECO:0007669"/>
    <property type="project" value="UniProtKB-KW"/>
</dbReference>
<keyword evidence="6 14" id="KW-0808">Transferase</keyword>